<evidence type="ECO:0000313" key="2">
    <source>
        <dbReference type="Proteomes" id="UP001281305"/>
    </source>
</evidence>
<name>A0ABZ2TFW0_9RHOB</name>
<gene>
    <name evidence="1" type="ORF">RZS32_001205</name>
</gene>
<keyword evidence="2" id="KW-1185">Reference proteome</keyword>
<evidence type="ECO:0000313" key="1">
    <source>
        <dbReference type="EMBL" id="WYK18532.1"/>
    </source>
</evidence>
<dbReference type="RefSeq" id="WP_317055218.1">
    <property type="nucleotide sequence ID" value="NZ_CP146606.1"/>
</dbReference>
<dbReference type="EMBL" id="CP146606">
    <property type="protein sequence ID" value="WYK18532.1"/>
    <property type="molecule type" value="Genomic_DNA"/>
</dbReference>
<dbReference type="Pfam" id="PF11927">
    <property type="entry name" value="HODM_asu-like"/>
    <property type="match status" value="1"/>
</dbReference>
<reference evidence="1 2" key="1">
    <citation type="submission" date="2024-02" db="EMBL/GenBank/DDBJ databases">
        <title>Roseovarius strain W115 nov., isolated from a marine algae.</title>
        <authorList>
            <person name="Lee M.W."/>
            <person name="Lee J.K."/>
            <person name="Kim J.M."/>
            <person name="Choi D.G."/>
            <person name="Baek J.H."/>
            <person name="Bayburt H."/>
            <person name="Jung J.J."/>
            <person name="Han D.M."/>
            <person name="Jeon C.O."/>
        </authorList>
    </citation>
    <scope>NUCLEOTIDE SEQUENCE [LARGE SCALE GENOMIC DNA]</scope>
    <source>
        <strain evidence="1 2">W115</strain>
    </source>
</reference>
<dbReference type="Proteomes" id="UP001281305">
    <property type="component" value="Chromosome"/>
</dbReference>
<organism evidence="1 2">
    <name type="scientific">Roseovarius rhodophyticola</name>
    <dbReference type="NCBI Taxonomy" id="3080827"/>
    <lineage>
        <taxon>Bacteria</taxon>
        <taxon>Pseudomonadati</taxon>
        <taxon>Pseudomonadota</taxon>
        <taxon>Alphaproteobacteria</taxon>
        <taxon>Rhodobacterales</taxon>
        <taxon>Roseobacteraceae</taxon>
        <taxon>Roseovarius</taxon>
    </lineage>
</organism>
<proteinExistence type="predicted"/>
<accession>A0ABZ2TFW0</accession>
<protein>
    <submittedName>
        <fullName evidence="1">DUF3445 domain-containing protein</fullName>
    </submittedName>
</protein>
<sequence length="252" mass="28639">MSPILQDKIPYDVSSKSLPGTAPLEMRDWIIQDDAFAGQMALRDELIMTRRDDVIAMQNGSEESALELLETVLTWLGSHGTNYQIEAAHVTRPDGVLVPVERNQPMVTLGRLVQEDMCLMLKQGEEHVLTAAALCFPANWYLSEKVGRPLTLIHDPVPDYDESIAQRVQRLFDGVQPERPLWRFNALHYEDPVLFQPERRHGEYKGLHAEVFPFFRSERQCILRLPKTRACVFSIHTFVIAKGAQTGMEASP</sequence>
<dbReference type="InterPro" id="IPR021848">
    <property type="entry name" value="HODM_asu-like"/>
</dbReference>